<sequence>MEPQRTLTDLPFEVLDLIYKALAFKPRYEYWPEYTVYCYSKDKLNLAETCEYLGRAFAHHSRKVYKKVMYDSCYTNIPKREYSVIVSLCGLTAVEYVGSPGCHWSVEVAKAVGQYCPNLQRVQFQVYFDNGEVVLSILHKAKNSIRTLKFGYDSSRPSRMGAPIMHKMPDMPFLRNLTIDRCYNEEAYEIQRFLNIEELYLCSVYTLREDPKPLNLFKVCAPLKKLRLLTVVCINIISDTDEDEAIPEFPALEHFKLSSCIISMEFPSCPKLKILDISCTKCHIEGLVCRSVLKQGKDLERLIVNSRPAQFDNDSFLEVVRKFRKLRHFDVPIRKIKFDMGFVTELVNVLRENGVTQEDPLELELDEVSKIHWLHHWLSNISDANLIKTRVY</sequence>
<accession>A0A6P4J660</accession>
<gene>
    <name evidence="2" type="primary">LOC108080566</name>
</gene>
<name>A0A6P4J660_DROKI</name>
<evidence type="ECO:0000313" key="1">
    <source>
        <dbReference type="Proteomes" id="UP001652661"/>
    </source>
</evidence>
<dbReference type="Gene3D" id="3.80.10.10">
    <property type="entry name" value="Ribonuclease Inhibitor"/>
    <property type="match status" value="1"/>
</dbReference>
<evidence type="ECO:0000313" key="2">
    <source>
        <dbReference type="RefSeq" id="XP_017030861.1"/>
    </source>
</evidence>
<dbReference type="InterPro" id="IPR032675">
    <property type="entry name" value="LRR_dom_sf"/>
</dbReference>
<protein>
    <recommendedName>
        <fullName evidence="3">F-box domain-containing protein</fullName>
    </recommendedName>
</protein>
<dbReference type="Proteomes" id="UP001652661">
    <property type="component" value="Chromosome 3L"/>
</dbReference>
<keyword evidence="1" id="KW-1185">Reference proteome</keyword>
<proteinExistence type="predicted"/>
<dbReference type="RefSeq" id="XP_017030861.1">
    <property type="nucleotide sequence ID" value="XM_017175372.3"/>
</dbReference>
<dbReference type="SUPFAM" id="SSF52047">
    <property type="entry name" value="RNI-like"/>
    <property type="match status" value="1"/>
</dbReference>
<evidence type="ECO:0008006" key="3">
    <source>
        <dbReference type="Google" id="ProtNLM"/>
    </source>
</evidence>
<dbReference type="OrthoDB" id="7860491at2759"/>
<dbReference type="GeneID" id="108080566"/>
<dbReference type="AlphaFoldDB" id="A0A6P4J660"/>
<reference evidence="2" key="1">
    <citation type="submission" date="2025-08" db="UniProtKB">
        <authorList>
            <consortium name="RefSeq"/>
        </authorList>
    </citation>
    <scope>IDENTIFICATION</scope>
    <source>
        <strain evidence="2">14028-0561.14</strain>
        <tissue evidence="2">Whole fly</tissue>
    </source>
</reference>
<organism evidence="1 2">
    <name type="scientific">Drosophila kikkawai</name>
    <name type="common">Fruit fly</name>
    <dbReference type="NCBI Taxonomy" id="30033"/>
    <lineage>
        <taxon>Eukaryota</taxon>
        <taxon>Metazoa</taxon>
        <taxon>Ecdysozoa</taxon>
        <taxon>Arthropoda</taxon>
        <taxon>Hexapoda</taxon>
        <taxon>Insecta</taxon>
        <taxon>Pterygota</taxon>
        <taxon>Neoptera</taxon>
        <taxon>Endopterygota</taxon>
        <taxon>Diptera</taxon>
        <taxon>Brachycera</taxon>
        <taxon>Muscomorpha</taxon>
        <taxon>Ephydroidea</taxon>
        <taxon>Drosophilidae</taxon>
        <taxon>Drosophila</taxon>
        <taxon>Sophophora</taxon>
    </lineage>
</organism>